<proteinExistence type="predicted"/>
<name>A0A4R5TQF8_9GAMM</name>
<sequence length="242" mass="25638">MNGDRAPVDLDDPLAVVGYGGDAVDAALDARLTDALDGSAAAALVARLQTLQRALQAGKPREIRRGTGLIGRLLGRDVEAEAEARALQQRLGVLMTDTDRGAAALRTRVAAHHALQETLAGSIARIADRHRAARDWLDANPLAGADAPAGGLAPRARLEDRLAHLRTVQSTWELGARQLQLLHQQHLDLLARYQRIRDVLLPVWQQHALALASTTGAAQAATAADAQAAIESEVAAMAAKLD</sequence>
<dbReference type="RefSeq" id="WP_133323715.1">
    <property type="nucleotide sequence ID" value="NZ_SMTF01000022.1"/>
</dbReference>
<evidence type="ECO:0008006" key="3">
    <source>
        <dbReference type="Google" id="ProtNLM"/>
    </source>
</evidence>
<dbReference type="EMBL" id="SMTF01000022">
    <property type="protein sequence ID" value="TDK19560.1"/>
    <property type="molecule type" value="Genomic_DNA"/>
</dbReference>
<evidence type="ECO:0000313" key="2">
    <source>
        <dbReference type="Proteomes" id="UP000294796"/>
    </source>
</evidence>
<accession>A0A4R5TQF8</accession>
<evidence type="ECO:0000313" key="1">
    <source>
        <dbReference type="EMBL" id="TDK19560.1"/>
    </source>
</evidence>
<keyword evidence="2" id="KW-1185">Reference proteome</keyword>
<dbReference type="OrthoDB" id="6026647at2"/>
<dbReference type="Proteomes" id="UP000294796">
    <property type="component" value="Unassembled WGS sequence"/>
</dbReference>
<comment type="caution">
    <text evidence="1">The sequence shown here is derived from an EMBL/GenBank/DDBJ whole genome shotgun (WGS) entry which is preliminary data.</text>
</comment>
<organism evidence="1 2">
    <name type="scientific">Luteimonas aestuarii</name>
    <dbReference type="NCBI Taxonomy" id="453837"/>
    <lineage>
        <taxon>Bacteria</taxon>
        <taxon>Pseudomonadati</taxon>
        <taxon>Pseudomonadota</taxon>
        <taxon>Gammaproteobacteria</taxon>
        <taxon>Lysobacterales</taxon>
        <taxon>Lysobacteraceae</taxon>
        <taxon>Luteimonas</taxon>
    </lineage>
</organism>
<gene>
    <name evidence="1" type="ORF">E2F46_16665</name>
</gene>
<reference evidence="1 2" key="1">
    <citation type="submission" date="2019-03" db="EMBL/GenBank/DDBJ databases">
        <title>Luteimonas zhaokaii sp.nov., isolated from the rectal contents of Plateau pika in Yushu, Qinghai Province, China.</title>
        <authorList>
            <person name="Zhang G."/>
        </authorList>
    </citation>
    <scope>NUCLEOTIDE SEQUENCE [LARGE SCALE GENOMIC DNA]</scope>
    <source>
        <strain evidence="1 2">B9</strain>
    </source>
</reference>
<dbReference type="AlphaFoldDB" id="A0A4R5TQF8"/>
<protein>
    <recommendedName>
        <fullName evidence="3">Toxic anion resistance protein</fullName>
    </recommendedName>
</protein>